<dbReference type="AlphaFoldDB" id="A0A5P1E6Y8"/>
<evidence type="ECO:0000313" key="1">
    <source>
        <dbReference type="EMBL" id="ONK58318.1"/>
    </source>
</evidence>
<proteinExistence type="predicted"/>
<reference evidence="2" key="1">
    <citation type="journal article" date="2017" name="Nat. Commun.">
        <title>The asparagus genome sheds light on the origin and evolution of a young Y chromosome.</title>
        <authorList>
            <person name="Harkess A."/>
            <person name="Zhou J."/>
            <person name="Xu C."/>
            <person name="Bowers J.E."/>
            <person name="Van der Hulst R."/>
            <person name="Ayyampalayam S."/>
            <person name="Mercati F."/>
            <person name="Riccardi P."/>
            <person name="McKain M.R."/>
            <person name="Kakrana A."/>
            <person name="Tang H."/>
            <person name="Ray J."/>
            <person name="Groenendijk J."/>
            <person name="Arikit S."/>
            <person name="Mathioni S.M."/>
            <person name="Nakano M."/>
            <person name="Shan H."/>
            <person name="Telgmann-Rauber A."/>
            <person name="Kanno A."/>
            <person name="Yue Z."/>
            <person name="Chen H."/>
            <person name="Li W."/>
            <person name="Chen Y."/>
            <person name="Xu X."/>
            <person name="Zhang Y."/>
            <person name="Luo S."/>
            <person name="Chen H."/>
            <person name="Gao J."/>
            <person name="Mao Z."/>
            <person name="Pires J.C."/>
            <person name="Luo M."/>
            <person name="Kudrna D."/>
            <person name="Wing R.A."/>
            <person name="Meyers B.C."/>
            <person name="Yi K."/>
            <person name="Kong H."/>
            <person name="Lavrijsen P."/>
            <person name="Sunseri F."/>
            <person name="Falavigna A."/>
            <person name="Ye Y."/>
            <person name="Leebens-Mack J.H."/>
            <person name="Chen G."/>
        </authorList>
    </citation>
    <scope>NUCLEOTIDE SEQUENCE [LARGE SCALE GENOMIC DNA]</scope>
    <source>
        <strain evidence="2">cv. DH0086</strain>
    </source>
</reference>
<dbReference type="Gramene" id="ONK58318">
    <property type="protein sequence ID" value="ONK58318"/>
    <property type="gene ID" value="A4U43_C09F10970"/>
</dbReference>
<sequence length="107" mass="12464">MVFTCDQVTYSRTPIDRRNHYGHDGTHDPEVVYTFNRNVPLFFEGSSQERIETICLGDYRTLQEIITNEKFLVPHEDISMKPHFLLGDSTPGGNSLFHWEEAYGYYA</sequence>
<dbReference type="Proteomes" id="UP000243459">
    <property type="component" value="Chromosome 9"/>
</dbReference>
<protein>
    <submittedName>
        <fullName evidence="1">Uncharacterized protein</fullName>
    </submittedName>
</protein>
<evidence type="ECO:0000313" key="2">
    <source>
        <dbReference type="Proteomes" id="UP000243459"/>
    </source>
</evidence>
<accession>A0A5P1E6Y8</accession>
<name>A0A5P1E6Y8_ASPOF</name>
<keyword evidence="2" id="KW-1185">Reference proteome</keyword>
<gene>
    <name evidence="1" type="ORF">A4U43_C09F10970</name>
</gene>
<organism evidence="1 2">
    <name type="scientific">Asparagus officinalis</name>
    <name type="common">Garden asparagus</name>
    <dbReference type="NCBI Taxonomy" id="4686"/>
    <lineage>
        <taxon>Eukaryota</taxon>
        <taxon>Viridiplantae</taxon>
        <taxon>Streptophyta</taxon>
        <taxon>Embryophyta</taxon>
        <taxon>Tracheophyta</taxon>
        <taxon>Spermatophyta</taxon>
        <taxon>Magnoliopsida</taxon>
        <taxon>Liliopsida</taxon>
        <taxon>Asparagales</taxon>
        <taxon>Asparagaceae</taxon>
        <taxon>Asparagoideae</taxon>
        <taxon>Asparagus</taxon>
    </lineage>
</organism>
<dbReference type="EMBL" id="CM007389">
    <property type="protein sequence ID" value="ONK58318.1"/>
    <property type="molecule type" value="Genomic_DNA"/>
</dbReference>